<feature type="domain" description="ABM" evidence="1">
    <location>
        <begin position="15"/>
        <end position="104"/>
    </location>
</feature>
<dbReference type="STRING" id="1177179.A11A3_08565"/>
<dbReference type="Pfam" id="PF03992">
    <property type="entry name" value="ABM"/>
    <property type="match status" value="1"/>
</dbReference>
<evidence type="ECO:0000259" key="1">
    <source>
        <dbReference type="PROSITE" id="PS51725"/>
    </source>
</evidence>
<reference evidence="2 3" key="1">
    <citation type="journal article" date="2012" name="J. Bacteriol.">
        <title>Genome Sequence of the Alkane-Degrading Bacterium Alcanivorax hongdengensis Type Strain A-11-3.</title>
        <authorList>
            <person name="Lai Q."/>
            <person name="Shao Z."/>
        </authorList>
    </citation>
    <scope>NUCLEOTIDE SEQUENCE [LARGE SCALE GENOMIC DNA]</scope>
    <source>
        <strain evidence="2 3">A-11-3</strain>
    </source>
</reference>
<dbReference type="SUPFAM" id="SSF54909">
    <property type="entry name" value="Dimeric alpha+beta barrel"/>
    <property type="match status" value="1"/>
</dbReference>
<name>L0WF86_9GAMM</name>
<dbReference type="InterPro" id="IPR007138">
    <property type="entry name" value="ABM_dom"/>
</dbReference>
<evidence type="ECO:0000313" key="3">
    <source>
        <dbReference type="Proteomes" id="UP000010164"/>
    </source>
</evidence>
<dbReference type="PANTHER" id="PTHR33336:SF15">
    <property type="entry name" value="ABM DOMAIN-CONTAINING PROTEIN"/>
    <property type="match status" value="1"/>
</dbReference>
<dbReference type="InterPro" id="IPR011008">
    <property type="entry name" value="Dimeric_a/b-barrel"/>
</dbReference>
<dbReference type="GO" id="GO:0003824">
    <property type="term" value="F:catalytic activity"/>
    <property type="evidence" value="ECO:0007669"/>
    <property type="project" value="TreeGrafter"/>
</dbReference>
<accession>L0WF86</accession>
<gene>
    <name evidence="2" type="ORF">A11A3_08565</name>
</gene>
<dbReference type="PANTHER" id="PTHR33336">
    <property type="entry name" value="QUINOL MONOOXYGENASE YGIN-RELATED"/>
    <property type="match status" value="1"/>
</dbReference>
<dbReference type="eggNOG" id="COG1359">
    <property type="taxonomic scope" value="Bacteria"/>
</dbReference>
<organism evidence="2 3">
    <name type="scientific">Alcanivorax hongdengensis A-11-3</name>
    <dbReference type="NCBI Taxonomy" id="1177179"/>
    <lineage>
        <taxon>Bacteria</taxon>
        <taxon>Pseudomonadati</taxon>
        <taxon>Pseudomonadota</taxon>
        <taxon>Gammaproteobacteria</taxon>
        <taxon>Oceanospirillales</taxon>
        <taxon>Alcanivoracaceae</taxon>
        <taxon>Alcanivorax</taxon>
    </lineage>
</organism>
<protein>
    <recommendedName>
        <fullName evidence="1">ABM domain-containing protein</fullName>
    </recommendedName>
</protein>
<dbReference type="PATRIC" id="fig|1177179.3.peg.1711"/>
<keyword evidence="3" id="KW-1185">Reference proteome</keyword>
<dbReference type="Gene3D" id="3.30.70.100">
    <property type="match status" value="1"/>
</dbReference>
<evidence type="ECO:0000313" key="2">
    <source>
        <dbReference type="EMBL" id="EKF74460.1"/>
    </source>
</evidence>
<dbReference type="AlphaFoldDB" id="L0WF86"/>
<dbReference type="InterPro" id="IPR050744">
    <property type="entry name" value="AI-2_Isomerase_LsrG"/>
</dbReference>
<comment type="caution">
    <text evidence="2">The sequence shown here is derived from an EMBL/GenBank/DDBJ whole genome shotgun (WGS) entry which is preliminary data.</text>
</comment>
<proteinExistence type="predicted"/>
<dbReference type="Proteomes" id="UP000010164">
    <property type="component" value="Unassembled WGS sequence"/>
</dbReference>
<sequence>MCYDGRFPHTALFMIIVKGSFPVKENDQPRALDLVQALARAARKDRGCLAYEVYLQADEPRVIMVWQQWTSLDALETHFASSHVDSFLDAIPDMLDGDVTSTHFDVTHQDGEPLAEDMDGHDIAPLVLADNITLH</sequence>
<dbReference type="EMBL" id="AMRJ01000011">
    <property type="protein sequence ID" value="EKF74460.1"/>
    <property type="molecule type" value="Genomic_DNA"/>
</dbReference>
<dbReference type="PROSITE" id="PS51725">
    <property type="entry name" value="ABM"/>
    <property type="match status" value="1"/>
</dbReference>